<feature type="region of interest" description="Disordered" evidence="1">
    <location>
        <begin position="298"/>
        <end position="336"/>
    </location>
</feature>
<feature type="signal peptide" evidence="3">
    <location>
        <begin position="1"/>
        <end position="26"/>
    </location>
</feature>
<keyword evidence="3" id="KW-0732">Signal</keyword>
<dbReference type="EMBL" id="HBIO01021375">
    <property type="protein sequence ID" value="CAE0471613.1"/>
    <property type="molecule type" value="Transcribed_RNA"/>
</dbReference>
<reference evidence="4" key="1">
    <citation type="submission" date="2021-01" db="EMBL/GenBank/DDBJ databases">
        <authorList>
            <person name="Corre E."/>
            <person name="Pelletier E."/>
            <person name="Niang G."/>
            <person name="Scheremetjew M."/>
            <person name="Finn R."/>
            <person name="Kale V."/>
            <person name="Holt S."/>
            <person name="Cochrane G."/>
            <person name="Meng A."/>
            <person name="Brown T."/>
            <person name="Cohen L."/>
        </authorList>
    </citation>
    <scope>NUCLEOTIDE SEQUENCE</scope>
    <source>
        <strain evidence="4">MM31A-1</strain>
    </source>
</reference>
<feature type="chain" id="PRO_5031392940" evidence="3">
    <location>
        <begin position="27"/>
        <end position="336"/>
    </location>
</feature>
<accession>A0A7S3VCA1</accession>
<feature type="compositionally biased region" description="Acidic residues" evidence="1">
    <location>
        <begin position="306"/>
        <end position="336"/>
    </location>
</feature>
<evidence type="ECO:0000313" key="4">
    <source>
        <dbReference type="EMBL" id="CAE0471613.1"/>
    </source>
</evidence>
<evidence type="ECO:0000256" key="2">
    <source>
        <dbReference type="SAM" id="Phobius"/>
    </source>
</evidence>
<feature type="region of interest" description="Disordered" evidence="1">
    <location>
        <begin position="50"/>
        <end position="81"/>
    </location>
</feature>
<feature type="compositionally biased region" description="Low complexity" evidence="1">
    <location>
        <begin position="70"/>
        <end position="79"/>
    </location>
</feature>
<evidence type="ECO:0000256" key="1">
    <source>
        <dbReference type="SAM" id="MobiDB-lite"/>
    </source>
</evidence>
<name>A0A7S3VCA1_9STRA</name>
<feature type="compositionally biased region" description="Polar residues" evidence="1">
    <location>
        <begin position="50"/>
        <end position="59"/>
    </location>
</feature>
<gene>
    <name evidence="4" type="ORF">CDEB00056_LOCUS16466</name>
</gene>
<sequence>MQGSKQAKLFLLAAALVCSSLELADAFSTPSDIRLRSAVGMSNTSNMQMKFGYSNSNSRQNKKSISLFPSRRSGSISGNSGMGKGMAKINLMQKLRRTVSIFLASAFFLLGPIQMNNDNTSSNFISMQPPAAHASSIAAPTPSRSSSSSDRIIDNYIKEHMFNDDIYDPVESTYRETIADATGSSDHPGEITAITSGVLGKKALQQLSREAGEGAGAGSGGMQKGGDGQAIKFVLQLVETLHTKFGVPRPYIVPALFLVGFGIPCVLALAGLMSFSYNQKAMTERMAMDRYGESVLDAEERKVVVEDDDDDDDSDDEYDSDSDDDDDSDDEDDGKK</sequence>
<proteinExistence type="predicted"/>
<feature type="transmembrane region" description="Helical" evidence="2">
    <location>
        <begin position="251"/>
        <end position="275"/>
    </location>
</feature>
<keyword evidence="2" id="KW-0472">Membrane</keyword>
<organism evidence="4">
    <name type="scientific">Chaetoceros debilis</name>
    <dbReference type="NCBI Taxonomy" id="122233"/>
    <lineage>
        <taxon>Eukaryota</taxon>
        <taxon>Sar</taxon>
        <taxon>Stramenopiles</taxon>
        <taxon>Ochrophyta</taxon>
        <taxon>Bacillariophyta</taxon>
        <taxon>Coscinodiscophyceae</taxon>
        <taxon>Chaetocerotophycidae</taxon>
        <taxon>Chaetocerotales</taxon>
        <taxon>Chaetocerotaceae</taxon>
        <taxon>Chaetoceros</taxon>
    </lineage>
</organism>
<keyword evidence="2" id="KW-0812">Transmembrane</keyword>
<protein>
    <submittedName>
        <fullName evidence="4">Uncharacterized protein</fullName>
    </submittedName>
</protein>
<keyword evidence="2" id="KW-1133">Transmembrane helix</keyword>
<evidence type="ECO:0000256" key="3">
    <source>
        <dbReference type="SAM" id="SignalP"/>
    </source>
</evidence>
<dbReference type="AlphaFoldDB" id="A0A7S3VCA1"/>